<dbReference type="InterPro" id="IPR056003">
    <property type="entry name" value="CT398_CC_hairpin"/>
</dbReference>
<feature type="coiled-coil region" evidence="1">
    <location>
        <begin position="51"/>
        <end position="165"/>
    </location>
</feature>
<comment type="caution">
    <text evidence="4">The sequence shown here is derived from an EMBL/GenBank/DDBJ whole genome shotgun (WGS) entry which is preliminary data.</text>
</comment>
<dbReference type="Gene3D" id="1.10.287.1490">
    <property type="match status" value="1"/>
</dbReference>
<dbReference type="InterPro" id="IPR003743">
    <property type="entry name" value="Zf-RING_7"/>
</dbReference>
<feature type="domain" description="CT398-like coiled coil hairpin" evidence="3">
    <location>
        <begin position="14"/>
        <end position="193"/>
    </location>
</feature>
<dbReference type="PANTHER" id="PTHR39082:SF1">
    <property type="entry name" value="SCAVENGER RECEPTOR CLASS A MEMBER 3"/>
    <property type="match status" value="1"/>
</dbReference>
<protein>
    <submittedName>
        <fullName evidence="4">C4-type zinc ribbon domain-containing protein</fullName>
    </submittedName>
</protein>
<gene>
    <name evidence="4" type="ORF">GCM10009811_00940</name>
</gene>
<reference evidence="4 5" key="1">
    <citation type="journal article" date="2019" name="Int. J. Syst. Evol. Microbiol.">
        <title>The Global Catalogue of Microorganisms (GCM) 10K type strain sequencing project: providing services to taxonomists for standard genome sequencing and annotation.</title>
        <authorList>
            <consortium name="The Broad Institute Genomics Platform"/>
            <consortium name="The Broad Institute Genome Sequencing Center for Infectious Disease"/>
            <person name="Wu L."/>
            <person name="Ma J."/>
        </authorList>
    </citation>
    <scope>NUCLEOTIDE SEQUENCE [LARGE SCALE GENOMIC DNA]</scope>
    <source>
        <strain evidence="4 5">JCM 15592</strain>
    </source>
</reference>
<sequence length="246" mass="27189">MKADPRDQQRLLDLQAIDTRAAQLDRARSKLPVLARLEELARTRMLANDDVVSAQTEHGDLEREVTKAEADVQLVRDRAARDQAHLDSGRGTAKELTALQHEMASLARRQSELEEIELDVMERAEAAEMELARARTQLAQVDAQISEARAERDEQQADLGAQLAEALAPRDALVAELPEDLVALYEKLRASHGGLGAAMLHARRCLGCQLELNAADMTRIRDAAADEVLRCEECSRILVRTAESGL</sequence>
<name>A0ABN2L8R9_9MICO</name>
<keyword evidence="1" id="KW-0175">Coiled coil</keyword>
<keyword evidence="5" id="KW-1185">Reference proteome</keyword>
<evidence type="ECO:0000313" key="5">
    <source>
        <dbReference type="Proteomes" id="UP001499938"/>
    </source>
</evidence>
<evidence type="ECO:0000259" key="2">
    <source>
        <dbReference type="Pfam" id="PF02591"/>
    </source>
</evidence>
<proteinExistence type="predicted"/>
<dbReference type="Pfam" id="PF02591">
    <property type="entry name" value="Zn_ribbon_9"/>
    <property type="match status" value="1"/>
</dbReference>
<dbReference type="InterPro" id="IPR052376">
    <property type="entry name" value="Oxidative_Scav/Glycosyltrans"/>
</dbReference>
<dbReference type="EMBL" id="BAAAPO010000001">
    <property type="protein sequence ID" value="GAA1779347.1"/>
    <property type="molecule type" value="Genomic_DNA"/>
</dbReference>
<evidence type="ECO:0000256" key="1">
    <source>
        <dbReference type="SAM" id="Coils"/>
    </source>
</evidence>
<dbReference type="PANTHER" id="PTHR39082">
    <property type="entry name" value="PHOSPHOLIPASE C-BETA-2-RELATED"/>
    <property type="match status" value="1"/>
</dbReference>
<dbReference type="RefSeq" id="WP_344079669.1">
    <property type="nucleotide sequence ID" value="NZ_BAAAPO010000001.1"/>
</dbReference>
<evidence type="ECO:0000313" key="4">
    <source>
        <dbReference type="EMBL" id="GAA1779347.1"/>
    </source>
</evidence>
<evidence type="ECO:0000259" key="3">
    <source>
        <dbReference type="Pfam" id="PF24481"/>
    </source>
</evidence>
<dbReference type="Proteomes" id="UP001499938">
    <property type="component" value="Unassembled WGS sequence"/>
</dbReference>
<feature type="domain" description="C4-type zinc ribbon" evidence="2">
    <location>
        <begin position="204"/>
        <end position="238"/>
    </location>
</feature>
<organism evidence="4 5">
    <name type="scientific">Nostocoides veronense</name>
    <dbReference type="NCBI Taxonomy" id="330836"/>
    <lineage>
        <taxon>Bacteria</taxon>
        <taxon>Bacillati</taxon>
        <taxon>Actinomycetota</taxon>
        <taxon>Actinomycetes</taxon>
        <taxon>Micrococcales</taxon>
        <taxon>Intrasporangiaceae</taxon>
        <taxon>Nostocoides</taxon>
    </lineage>
</organism>
<accession>A0ABN2L8R9</accession>
<dbReference type="Pfam" id="PF24481">
    <property type="entry name" value="CT398_CC"/>
    <property type="match status" value="1"/>
</dbReference>